<comment type="caution">
    <text evidence="3">The sequence shown here is derived from an EMBL/GenBank/DDBJ whole genome shotgun (WGS) entry which is preliminary data.</text>
</comment>
<organism evidence="3 5">
    <name type="scientific">Didymodactylos carnosus</name>
    <dbReference type="NCBI Taxonomy" id="1234261"/>
    <lineage>
        <taxon>Eukaryota</taxon>
        <taxon>Metazoa</taxon>
        <taxon>Spiralia</taxon>
        <taxon>Gnathifera</taxon>
        <taxon>Rotifera</taxon>
        <taxon>Eurotatoria</taxon>
        <taxon>Bdelloidea</taxon>
        <taxon>Philodinida</taxon>
        <taxon>Philodinidae</taxon>
        <taxon>Didymodactylos</taxon>
    </lineage>
</organism>
<feature type="domain" description="ISXO2-like transposase" evidence="2">
    <location>
        <begin position="148"/>
        <end position="304"/>
    </location>
</feature>
<reference evidence="3" key="1">
    <citation type="submission" date="2021-02" db="EMBL/GenBank/DDBJ databases">
        <authorList>
            <person name="Nowell W R."/>
        </authorList>
    </citation>
    <scope>NUCLEOTIDE SEQUENCE</scope>
</reference>
<evidence type="ECO:0000259" key="2">
    <source>
        <dbReference type="SMART" id="SM01126"/>
    </source>
</evidence>
<feature type="region of interest" description="Disordered" evidence="1">
    <location>
        <begin position="174"/>
        <end position="211"/>
    </location>
</feature>
<name>A0A815AVI3_9BILA</name>
<sequence>MAIPTVNRGFYKILNDDELLSQFVRDQNLAQKSDEHTCHCGSPMADSTRKKTLKDGTVKVYPTMRCTNRQCRNQLSVRKNTFFAFTDALGRPNSKLDIQTILELIWLWYLGTSSSTIATLVHVTETTVVDWTNFLREVCQEKLNDAPQMGGIGEVVQIDESLFRGKRKYNRGRQLLGNRKNATTASNNNNGLVQYPGSTSSDDSDSSTVQTNNNRNYAARVDGPWIFGIAQPTAEGYEVRFFHVQRRDATTLLPIIRKNVYPVTTIWSDEWKAYCRLQATYGYMVPYIHGGTPAKGIPGNLSFE</sequence>
<evidence type="ECO:0000313" key="4">
    <source>
        <dbReference type="EMBL" id="CAF4037978.1"/>
    </source>
</evidence>
<dbReference type="OrthoDB" id="10052789at2759"/>
<dbReference type="Proteomes" id="UP000681722">
    <property type="component" value="Unassembled WGS sequence"/>
</dbReference>
<dbReference type="EMBL" id="CAJNOQ010010776">
    <property type="protein sequence ID" value="CAF1260712.1"/>
    <property type="molecule type" value="Genomic_DNA"/>
</dbReference>
<evidence type="ECO:0000313" key="3">
    <source>
        <dbReference type="EMBL" id="CAF1260712.1"/>
    </source>
</evidence>
<dbReference type="InterPro" id="IPR024445">
    <property type="entry name" value="Tnp_ISXO2-like"/>
</dbReference>
<dbReference type="SMART" id="SM01126">
    <property type="entry name" value="DDE_Tnp_IS1595"/>
    <property type="match status" value="1"/>
</dbReference>
<proteinExistence type="predicted"/>
<dbReference type="EMBL" id="CAJOBC010018602">
    <property type="protein sequence ID" value="CAF4037978.1"/>
    <property type="molecule type" value="Genomic_DNA"/>
</dbReference>
<keyword evidence="5" id="KW-1185">Reference proteome</keyword>
<feature type="compositionally biased region" description="Polar residues" evidence="1">
    <location>
        <begin position="180"/>
        <end position="192"/>
    </location>
</feature>
<dbReference type="Proteomes" id="UP000663829">
    <property type="component" value="Unassembled WGS sequence"/>
</dbReference>
<dbReference type="AlphaFoldDB" id="A0A815AVI3"/>
<gene>
    <name evidence="3" type="ORF">GPM918_LOCUS26589</name>
    <name evidence="4" type="ORF">SRO942_LOCUS26768</name>
</gene>
<protein>
    <recommendedName>
        <fullName evidence="2">ISXO2-like transposase domain-containing protein</fullName>
    </recommendedName>
</protein>
<dbReference type="InterPro" id="IPR053164">
    <property type="entry name" value="IS1016-like_transposase"/>
</dbReference>
<dbReference type="PANTHER" id="PTHR47163:SF3">
    <property type="entry name" value="PROTEIN CBG18017"/>
    <property type="match status" value="1"/>
</dbReference>
<dbReference type="PANTHER" id="PTHR47163">
    <property type="entry name" value="DDE_TNP_IS1595 DOMAIN-CONTAINING PROTEIN"/>
    <property type="match status" value="1"/>
</dbReference>
<accession>A0A815AVI3</accession>
<evidence type="ECO:0000313" key="5">
    <source>
        <dbReference type="Proteomes" id="UP000663829"/>
    </source>
</evidence>
<evidence type="ECO:0000256" key="1">
    <source>
        <dbReference type="SAM" id="MobiDB-lite"/>
    </source>
</evidence>